<feature type="non-terminal residue" evidence="1">
    <location>
        <position position="272"/>
    </location>
</feature>
<proteinExistence type="predicted"/>
<organism evidence="1 2">
    <name type="scientific">Candidatus Magnetoglobus multicellularis str. Araruama</name>
    <dbReference type="NCBI Taxonomy" id="890399"/>
    <lineage>
        <taxon>Bacteria</taxon>
        <taxon>Pseudomonadati</taxon>
        <taxon>Thermodesulfobacteriota</taxon>
        <taxon>Desulfobacteria</taxon>
        <taxon>Desulfobacterales</taxon>
        <taxon>Desulfobacteraceae</taxon>
        <taxon>Candidatus Magnetoglobus</taxon>
    </lineage>
</organism>
<evidence type="ECO:0000313" key="1">
    <source>
        <dbReference type="EMBL" id="ETR66199.1"/>
    </source>
</evidence>
<gene>
    <name evidence="1" type="ORF">OMM_13112</name>
</gene>
<protein>
    <submittedName>
        <fullName evidence="1">Uncharacterized protein</fullName>
    </submittedName>
</protein>
<name>A0A1V1NUD3_9BACT</name>
<accession>A0A1V1NUD3</accession>
<reference evidence="2" key="1">
    <citation type="submission" date="2012-11" db="EMBL/GenBank/DDBJ databases">
        <authorList>
            <person name="Lucero-Rivera Y.E."/>
            <person name="Tovar-Ramirez D."/>
        </authorList>
    </citation>
    <scope>NUCLEOTIDE SEQUENCE [LARGE SCALE GENOMIC DNA]</scope>
    <source>
        <strain evidence="2">Araruama</strain>
    </source>
</reference>
<comment type="caution">
    <text evidence="1">The sequence shown here is derived from an EMBL/GenBank/DDBJ whole genome shotgun (WGS) entry which is preliminary data.</text>
</comment>
<dbReference type="AlphaFoldDB" id="A0A1V1NUD3"/>
<evidence type="ECO:0000313" key="2">
    <source>
        <dbReference type="Proteomes" id="UP000189670"/>
    </source>
</evidence>
<dbReference type="Proteomes" id="UP000189670">
    <property type="component" value="Unassembled WGS sequence"/>
</dbReference>
<dbReference type="EMBL" id="ATBP01002161">
    <property type="protein sequence ID" value="ETR66199.1"/>
    <property type="molecule type" value="Genomic_DNA"/>
</dbReference>
<sequence length="272" mass="31307">MLLQILKKNINSVLNNKDFVLEFANKFNQISNNALDNIGENVLNDIDFQKSLVLKNPNTYVALSNSKNAIIAQEVTDTYNNMIDALLELGIIGDQEDSPFLNRITDTLRNNILDELINKNYINADLKVTSTGKNAEEGLTDLDWQKIGVTNQEIVTKFTEKIYNFLTTYDSLRFLISYDLINNTFSHEPIIEELQNNGYISELGDPTIKYKDAQTSGILDLDWQKIGLVKDMYQKDLINEFDDYQKTYATLDNHQEIIRNRYAVIEKNMQNI</sequence>